<organism evidence="2 3">
    <name type="scientific">Clytia hemisphaerica</name>
    <dbReference type="NCBI Taxonomy" id="252671"/>
    <lineage>
        <taxon>Eukaryota</taxon>
        <taxon>Metazoa</taxon>
        <taxon>Cnidaria</taxon>
        <taxon>Hydrozoa</taxon>
        <taxon>Hydroidolina</taxon>
        <taxon>Leptothecata</taxon>
        <taxon>Obeliida</taxon>
        <taxon>Clytiidae</taxon>
        <taxon>Clytia</taxon>
    </lineage>
</organism>
<evidence type="ECO:0008006" key="4">
    <source>
        <dbReference type="Google" id="ProtNLM"/>
    </source>
</evidence>
<reference evidence="2" key="1">
    <citation type="submission" date="2021-01" db="UniProtKB">
        <authorList>
            <consortium name="EnsemblMetazoa"/>
        </authorList>
    </citation>
    <scope>IDENTIFICATION</scope>
</reference>
<protein>
    <recommendedName>
        <fullName evidence="4">EGF-like domain-containing protein</fullName>
    </recommendedName>
</protein>
<dbReference type="SUPFAM" id="SSF49899">
    <property type="entry name" value="Concanavalin A-like lectins/glucanases"/>
    <property type="match status" value="1"/>
</dbReference>
<dbReference type="SUPFAM" id="SSF57184">
    <property type="entry name" value="Growth factor receptor domain"/>
    <property type="match status" value="1"/>
</dbReference>
<sequence>MLTSTTTAVLNTASSYERKGSRPSLTSSIRSASRASGKFNSARCSLMETYPTGSNGGGVAEATEAVHSDEQSDVFLKDTKSKSNLSIFRHTDFRYRKSIYATLFAVFFIASILFLMLYLRCYDSYVQLAEQKEIFELRYQGCIGCSSSRSYCSNQTGEYRCHCKRGYFDDNGVCQYTSFSMKLGNKTHNLPIKDKEKDKQTSILSVCFWIRAEKGSSDSTLQILQSKDTDFSLSVDGAGNLRVKFPSFRTPRVVDLRSPLNRWTHLCVSMRRLLSVYVNGKSHRSMTIDVLGMTSIESLLHFGQRNKGTHNWDISDYYLLRQELQGRDVLNFFPSNTGIHPYEYLVIWNDVVSYAQNNSIPLRKFLL</sequence>
<evidence type="ECO:0000313" key="2">
    <source>
        <dbReference type="EnsemblMetazoa" id="CLYHEMP001038.1"/>
    </source>
</evidence>
<dbReference type="InterPro" id="IPR009030">
    <property type="entry name" value="Growth_fac_rcpt_cys_sf"/>
</dbReference>
<dbReference type="Proteomes" id="UP000594262">
    <property type="component" value="Unplaced"/>
</dbReference>
<dbReference type="GeneID" id="136799475"/>
<dbReference type="InterPro" id="IPR013320">
    <property type="entry name" value="ConA-like_dom_sf"/>
</dbReference>
<feature type="transmembrane region" description="Helical" evidence="1">
    <location>
        <begin position="99"/>
        <end position="119"/>
    </location>
</feature>
<name>A0A7M5TS84_9CNID</name>
<dbReference type="RefSeq" id="XP_066912287.1">
    <property type="nucleotide sequence ID" value="XM_067056186.1"/>
</dbReference>
<proteinExistence type="predicted"/>
<evidence type="ECO:0000256" key="1">
    <source>
        <dbReference type="SAM" id="Phobius"/>
    </source>
</evidence>
<accession>A0A7M5TS84</accession>
<keyword evidence="1" id="KW-1133">Transmembrane helix</keyword>
<dbReference type="OrthoDB" id="6037831at2759"/>
<keyword evidence="1" id="KW-0472">Membrane</keyword>
<dbReference type="EnsemblMetazoa" id="CLYHEMT001038.1">
    <property type="protein sequence ID" value="CLYHEMP001038.1"/>
    <property type="gene ID" value="CLYHEMG001038"/>
</dbReference>
<dbReference type="Gene3D" id="2.60.120.200">
    <property type="match status" value="1"/>
</dbReference>
<keyword evidence="3" id="KW-1185">Reference proteome</keyword>
<dbReference type="AlphaFoldDB" id="A0A7M5TS84"/>
<evidence type="ECO:0000313" key="3">
    <source>
        <dbReference type="Proteomes" id="UP000594262"/>
    </source>
</evidence>
<dbReference type="Pfam" id="PF13385">
    <property type="entry name" value="Laminin_G_3"/>
    <property type="match status" value="1"/>
</dbReference>
<keyword evidence="1" id="KW-0812">Transmembrane</keyword>